<protein>
    <submittedName>
        <fullName evidence="12">Tyrosine-type recombinase/integrase</fullName>
    </submittedName>
</protein>
<dbReference type="Gene3D" id="1.10.150.130">
    <property type="match status" value="1"/>
</dbReference>
<reference evidence="12 13" key="1">
    <citation type="journal article" date="2021" name="ISME Commun">
        <title>Automated analysis of genomic sequences facilitates high-throughput and comprehensive description of bacteria.</title>
        <authorList>
            <person name="Hitch T.C.A."/>
        </authorList>
    </citation>
    <scope>NUCLEOTIDE SEQUENCE [LARGE SCALE GENOMIC DNA]</scope>
    <source>
        <strain evidence="12 13">Sanger_23</strain>
    </source>
</reference>
<comment type="subcellular location">
    <subcellularLocation>
        <location evidence="1">Cytoplasm</location>
    </subcellularLocation>
</comment>
<name>A0ABT2TS31_9FIRM</name>
<dbReference type="InterPro" id="IPR010998">
    <property type="entry name" value="Integrase_recombinase_N"/>
</dbReference>
<feature type="domain" description="Core-binding (CB)" evidence="11">
    <location>
        <begin position="21"/>
        <end position="124"/>
    </location>
</feature>
<keyword evidence="6 9" id="KW-0238">DNA-binding</keyword>
<evidence type="ECO:0000256" key="5">
    <source>
        <dbReference type="ARBA" id="ARBA00022908"/>
    </source>
</evidence>
<keyword evidence="8" id="KW-0131">Cell cycle</keyword>
<dbReference type="SUPFAM" id="SSF56349">
    <property type="entry name" value="DNA breaking-rejoining enzymes"/>
    <property type="match status" value="1"/>
</dbReference>
<dbReference type="InterPro" id="IPR013762">
    <property type="entry name" value="Integrase-like_cat_sf"/>
</dbReference>
<keyword evidence="7" id="KW-0233">DNA recombination</keyword>
<evidence type="ECO:0000256" key="6">
    <source>
        <dbReference type="ARBA" id="ARBA00023125"/>
    </source>
</evidence>
<keyword evidence="4" id="KW-0159">Chromosome partition</keyword>
<dbReference type="Gene3D" id="1.10.443.10">
    <property type="entry name" value="Intergrase catalytic core"/>
    <property type="match status" value="1"/>
</dbReference>
<keyword evidence="5" id="KW-0229">DNA integration</keyword>
<dbReference type="Pfam" id="PF00589">
    <property type="entry name" value="Phage_integrase"/>
    <property type="match status" value="1"/>
</dbReference>
<evidence type="ECO:0000256" key="7">
    <source>
        <dbReference type="ARBA" id="ARBA00023172"/>
    </source>
</evidence>
<feature type="domain" description="Tyr recombinase" evidence="10">
    <location>
        <begin position="145"/>
        <end position="369"/>
    </location>
</feature>
<evidence type="ECO:0000256" key="4">
    <source>
        <dbReference type="ARBA" id="ARBA00022829"/>
    </source>
</evidence>
<proteinExistence type="predicted"/>
<evidence type="ECO:0000256" key="8">
    <source>
        <dbReference type="ARBA" id="ARBA00023306"/>
    </source>
</evidence>
<dbReference type="InterPro" id="IPR044068">
    <property type="entry name" value="CB"/>
</dbReference>
<dbReference type="InterPro" id="IPR002104">
    <property type="entry name" value="Integrase_catalytic"/>
</dbReference>
<dbReference type="InterPro" id="IPR011010">
    <property type="entry name" value="DNA_brk_join_enz"/>
</dbReference>
<dbReference type="Proteomes" id="UP001652409">
    <property type="component" value="Unassembled WGS sequence"/>
</dbReference>
<dbReference type="EMBL" id="JAOQJL010000008">
    <property type="protein sequence ID" value="MCU6764892.1"/>
    <property type="molecule type" value="Genomic_DNA"/>
</dbReference>
<keyword evidence="2" id="KW-0963">Cytoplasm</keyword>
<sequence length="381" mass="43580">MNEYTESVKINNILTLRGLLKKMPPFCSDYLRGIATSTSPRTQTGYCRDIYTFLQFIVSCNPLYQSCQIKDIPLQVLEELNSSDIDEYMEFLNYYEFDGIVYKNGESAKARKLSALSNMYSFFNKRQIVKNNPLNAVRRPKLHEKAIITLDQEQVFDLMDAVETPKNMTDRQKKFHNLTVDRDRAILTAFLGTGMRVSELAGLDVTDVDFNNQTFRVIRKGGNEAYIYFGDDIRDALSYYLGYPDGSYDVDSNTDTAGSDNENSANLAQAPRSLLLKEDNPDEPALFLSLRGNRMAVRSIEVMVKKYCTMINTNKRITPHKLRSTYGTALYRETGDIYLVAEVLGHKDVNTTKKHYAQMNNENKRRAANIVQLKKDRDADV</sequence>
<evidence type="ECO:0000256" key="9">
    <source>
        <dbReference type="PROSITE-ProRule" id="PRU01248"/>
    </source>
</evidence>
<evidence type="ECO:0000259" key="10">
    <source>
        <dbReference type="PROSITE" id="PS51898"/>
    </source>
</evidence>
<dbReference type="RefSeq" id="WP_262582703.1">
    <property type="nucleotide sequence ID" value="NZ_JAOQJL010000008.1"/>
</dbReference>
<evidence type="ECO:0000313" key="13">
    <source>
        <dbReference type="Proteomes" id="UP001652409"/>
    </source>
</evidence>
<organism evidence="12 13">
    <name type="scientific">Blautia ammoniilytica</name>
    <dbReference type="NCBI Taxonomy" id="2981782"/>
    <lineage>
        <taxon>Bacteria</taxon>
        <taxon>Bacillati</taxon>
        <taxon>Bacillota</taxon>
        <taxon>Clostridia</taxon>
        <taxon>Lachnospirales</taxon>
        <taxon>Lachnospiraceae</taxon>
        <taxon>Blautia</taxon>
    </lineage>
</organism>
<dbReference type="PROSITE" id="PS51898">
    <property type="entry name" value="TYR_RECOMBINASE"/>
    <property type="match status" value="1"/>
</dbReference>
<gene>
    <name evidence="12" type="ORF">OCV61_05620</name>
</gene>
<evidence type="ECO:0000313" key="12">
    <source>
        <dbReference type="EMBL" id="MCU6764892.1"/>
    </source>
</evidence>
<dbReference type="InterPro" id="IPR050090">
    <property type="entry name" value="Tyrosine_recombinase_XerCD"/>
</dbReference>
<keyword evidence="13" id="KW-1185">Reference proteome</keyword>
<evidence type="ECO:0000259" key="11">
    <source>
        <dbReference type="PROSITE" id="PS51900"/>
    </source>
</evidence>
<evidence type="ECO:0000256" key="3">
    <source>
        <dbReference type="ARBA" id="ARBA00022618"/>
    </source>
</evidence>
<accession>A0ABT2TS31</accession>
<keyword evidence="3" id="KW-0132">Cell division</keyword>
<comment type="caution">
    <text evidence="12">The sequence shown here is derived from an EMBL/GenBank/DDBJ whole genome shotgun (WGS) entry which is preliminary data.</text>
</comment>
<dbReference type="PANTHER" id="PTHR30349">
    <property type="entry name" value="PHAGE INTEGRASE-RELATED"/>
    <property type="match status" value="1"/>
</dbReference>
<evidence type="ECO:0000256" key="1">
    <source>
        <dbReference type="ARBA" id="ARBA00004496"/>
    </source>
</evidence>
<dbReference type="PANTHER" id="PTHR30349:SF77">
    <property type="entry name" value="TYROSINE RECOMBINASE XERC"/>
    <property type="match status" value="1"/>
</dbReference>
<evidence type="ECO:0000256" key="2">
    <source>
        <dbReference type="ARBA" id="ARBA00022490"/>
    </source>
</evidence>
<dbReference type="PROSITE" id="PS51900">
    <property type="entry name" value="CB"/>
    <property type="match status" value="1"/>
</dbReference>